<feature type="transmembrane region" description="Helical" evidence="7">
    <location>
        <begin position="401"/>
        <end position="425"/>
    </location>
</feature>
<dbReference type="InterPro" id="IPR052031">
    <property type="entry name" value="Membrane_Transporter-Flippase"/>
</dbReference>
<name>A0A3S3RL87_9HYPH</name>
<dbReference type="PANTHER" id="PTHR43549:SF3">
    <property type="entry name" value="MULTIDRUG RESISTANCE PROTEIN YPNP-RELATED"/>
    <property type="match status" value="1"/>
</dbReference>
<protein>
    <submittedName>
        <fullName evidence="8">MATE family efflux transporter</fullName>
    </submittedName>
</protein>
<dbReference type="PIRSF" id="PIRSF006603">
    <property type="entry name" value="DinF"/>
    <property type="match status" value="1"/>
</dbReference>
<keyword evidence="5 7" id="KW-1133">Transmembrane helix</keyword>
<feature type="transmembrane region" description="Helical" evidence="7">
    <location>
        <begin position="300"/>
        <end position="320"/>
    </location>
</feature>
<feature type="transmembrane region" description="Helical" evidence="7">
    <location>
        <begin position="149"/>
        <end position="171"/>
    </location>
</feature>
<keyword evidence="9" id="KW-1185">Reference proteome</keyword>
<proteinExistence type="predicted"/>
<reference evidence="8 9" key="1">
    <citation type="submission" date="2019-01" db="EMBL/GenBank/DDBJ databases">
        <title>The draft genome of Rhizobium sp. 24NR.</title>
        <authorList>
            <person name="Liu L."/>
            <person name="Liang L."/>
            <person name="Shi S."/>
            <person name="Xu L."/>
            <person name="Wang X."/>
            <person name="Li L."/>
            <person name="Zhang X."/>
        </authorList>
    </citation>
    <scope>NUCLEOTIDE SEQUENCE [LARGE SCALE GENOMIC DNA]</scope>
    <source>
        <strain evidence="8 9">24NR</strain>
    </source>
</reference>
<feature type="transmembrane region" description="Helical" evidence="7">
    <location>
        <begin position="107"/>
        <end position="129"/>
    </location>
</feature>
<dbReference type="GO" id="GO:0042910">
    <property type="term" value="F:xenobiotic transmembrane transporter activity"/>
    <property type="evidence" value="ECO:0007669"/>
    <property type="project" value="InterPro"/>
</dbReference>
<dbReference type="InterPro" id="IPR048279">
    <property type="entry name" value="MdtK-like"/>
</dbReference>
<gene>
    <name evidence="8" type="ORF">EPK99_02325</name>
</gene>
<organism evidence="8 9">
    <name type="scientific">Neorhizobium lilium</name>
    <dbReference type="NCBI Taxonomy" id="2503024"/>
    <lineage>
        <taxon>Bacteria</taxon>
        <taxon>Pseudomonadati</taxon>
        <taxon>Pseudomonadota</taxon>
        <taxon>Alphaproteobacteria</taxon>
        <taxon>Hyphomicrobiales</taxon>
        <taxon>Rhizobiaceae</taxon>
        <taxon>Rhizobium/Agrobacterium group</taxon>
        <taxon>Neorhizobium</taxon>
    </lineage>
</organism>
<dbReference type="PANTHER" id="PTHR43549">
    <property type="entry name" value="MULTIDRUG RESISTANCE PROTEIN YPNP-RELATED"/>
    <property type="match status" value="1"/>
</dbReference>
<keyword evidence="2" id="KW-0813">Transport</keyword>
<feature type="transmembrane region" description="Helical" evidence="7">
    <location>
        <begin position="254"/>
        <end position="280"/>
    </location>
</feature>
<evidence type="ECO:0000256" key="1">
    <source>
        <dbReference type="ARBA" id="ARBA00004429"/>
    </source>
</evidence>
<feature type="transmembrane region" description="Helical" evidence="7">
    <location>
        <begin position="373"/>
        <end position="394"/>
    </location>
</feature>
<evidence type="ECO:0000313" key="9">
    <source>
        <dbReference type="Proteomes" id="UP000287687"/>
    </source>
</evidence>
<dbReference type="Proteomes" id="UP000287687">
    <property type="component" value="Unassembled WGS sequence"/>
</dbReference>
<comment type="caution">
    <text evidence="8">The sequence shown here is derived from an EMBL/GenBank/DDBJ whole genome shotgun (WGS) entry which is preliminary data.</text>
</comment>
<sequence length="462" mass="48050">MTPAIPVDTAVPFVNPRIRRMLTDPILPMLVRLAWPNVLIMLAQASTGLIETWWVAHLGTDALAGMALVFPAVMLMQMMAGGAFGGGISSAISRALGGGRNADADQLATHAVILNVVLGLFFTAVMLLFGRPIYQALGGEGAELEAALVYSNVVFSGMIFVWLMNGLASIVRGTGNMLFPAVVTCLGAVLLVPVSPLLIFGFGPIPAMGIAGGGLALLLYSLGGTVVLGWYILSGRNAVRFGRGPLRWLGFRDIAKLGAISSINSILTNVTIGIATALVAAKSGVGAVAGFGTAARLEYLLIPVIFGIGAPMVALVGTNIGAGQKDRAIRIAFTGAALSFVITEIIGITAAVFPVEWMSLFSEEHGAIDAGVAYLRIVGPVYGFFGLGLSLYFASQGAGKLLWPLACGFLRLAIAALGGWLALTISGTLHGLYFAMAAALVVYSTVLALAIRSGVWFRNEPQ</sequence>
<evidence type="ECO:0000256" key="5">
    <source>
        <dbReference type="ARBA" id="ARBA00022989"/>
    </source>
</evidence>
<dbReference type="AlphaFoldDB" id="A0A3S3RL87"/>
<comment type="subcellular location">
    <subcellularLocation>
        <location evidence="1">Cell inner membrane</location>
        <topology evidence="1">Multi-pass membrane protein</topology>
    </subcellularLocation>
</comment>
<feature type="transmembrane region" description="Helical" evidence="7">
    <location>
        <begin position="332"/>
        <end position="353"/>
    </location>
</feature>
<feature type="transmembrane region" description="Helical" evidence="7">
    <location>
        <begin position="431"/>
        <end position="451"/>
    </location>
</feature>
<evidence type="ECO:0000256" key="6">
    <source>
        <dbReference type="ARBA" id="ARBA00023136"/>
    </source>
</evidence>
<dbReference type="GO" id="GO:0015297">
    <property type="term" value="F:antiporter activity"/>
    <property type="evidence" value="ECO:0007669"/>
    <property type="project" value="InterPro"/>
</dbReference>
<feature type="transmembrane region" description="Helical" evidence="7">
    <location>
        <begin position="208"/>
        <end position="233"/>
    </location>
</feature>
<keyword evidence="6 7" id="KW-0472">Membrane</keyword>
<dbReference type="Pfam" id="PF01554">
    <property type="entry name" value="MatE"/>
    <property type="match status" value="2"/>
</dbReference>
<dbReference type="GO" id="GO:0005886">
    <property type="term" value="C:plasma membrane"/>
    <property type="evidence" value="ECO:0007669"/>
    <property type="project" value="UniProtKB-SubCell"/>
</dbReference>
<feature type="transmembrane region" description="Helical" evidence="7">
    <location>
        <begin position="178"/>
        <end position="202"/>
    </location>
</feature>
<evidence type="ECO:0000313" key="8">
    <source>
        <dbReference type="EMBL" id="RWX81186.1"/>
    </source>
</evidence>
<dbReference type="EMBL" id="SBIP01000001">
    <property type="protein sequence ID" value="RWX81186.1"/>
    <property type="molecule type" value="Genomic_DNA"/>
</dbReference>
<keyword evidence="3" id="KW-1003">Cell membrane</keyword>
<dbReference type="OrthoDB" id="9806302at2"/>
<evidence type="ECO:0000256" key="2">
    <source>
        <dbReference type="ARBA" id="ARBA00022448"/>
    </source>
</evidence>
<evidence type="ECO:0000256" key="7">
    <source>
        <dbReference type="SAM" id="Phobius"/>
    </source>
</evidence>
<evidence type="ECO:0000256" key="4">
    <source>
        <dbReference type="ARBA" id="ARBA00022692"/>
    </source>
</evidence>
<accession>A0A3S3RL87</accession>
<feature type="transmembrane region" description="Helical" evidence="7">
    <location>
        <begin position="29"/>
        <end position="50"/>
    </location>
</feature>
<evidence type="ECO:0000256" key="3">
    <source>
        <dbReference type="ARBA" id="ARBA00022475"/>
    </source>
</evidence>
<dbReference type="RefSeq" id="WP_128441012.1">
    <property type="nucleotide sequence ID" value="NZ_SBIP01000001.1"/>
</dbReference>
<dbReference type="CDD" id="cd13148">
    <property type="entry name" value="MATE_like_3"/>
    <property type="match status" value="1"/>
</dbReference>
<dbReference type="InterPro" id="IPR002528">
    <property type="entry name" value="MATE_fam"/>
</dbReference>
<feature type="transmembrane region" description="Helical" evidence="7">
    <location>
        <begin position="62"/>
        <end position="86"/>
    </location>
</feature>
<keyword evidence="4 7" id="KW-0812">Transmembrane</keyword>